<dbReference type="PANTHER" id="PTHR11406">
    <property type="entry name" value="PHOSPHOGLYCERATE KINASE"/>
    <property type="match status" value="1"/>
</dbReference>
<evidence type="ECO:0000256" key="2">
    <source>
        <dbReference type="ARBA" id="ARBA00004838"/>
    </source>
</evidence>
<evidence type="ECO:0000256" key="13">
    <source>
        <dbReference type="RuleBase" id="RU000696"/>
    </source>
</evidence>
<evidence type="ECO:0000256" key="11">
    <source>
        <dbReference type="ARBA" id="ARBA00023152"/>
    </source>
</evidence>
<comment type="similarity">
    <text evidence="3 12">Belongs to the phosphoglycerate kinase family.</text>
</comment>
<dbReference type="SUPFAM" id="SSF53748">
    <property type="entry name" value="Phosphoglycerate kinase"/>
    <property type="match status" value="1"/>
</dbReference>
<keyword evidence="11" id="KW-0324">Glycolysis</keyword>
<keyword evidence="7" id="KW-0547">Nucleotide-binding</keyword>
<keyword evidence="9" id="KW-0067">ATP-binding</keyword>
<dbReference type="PROSITE" id="PS00111">
    <property type="entry name" value="PGLYCERATE_KINASE"/>
    <property type="match status" value="1"/>
</dbReference>
<evidence type="ECO:0000256" key="10">
    <source>
        <dbReference type="ARBA" id="ARBA00022842"/>
    </source>
</evidence>
<sequence>MLGNKLTLHDLTQKQLGGKRVVMRVDYNVPFGKDGKISNNQRITATIPTINEIFEKGANSIVLLSHLGRPDGKKVEKYSLRPVAEKLQELLGKPVTFIDECVGPKVDAAVKAPAKGSIILLENVRFHIEEEGSVKDENGNKIKADPAKVEEFRKHLTSYGDVYINDAFGTAHRAHSSMVGVNLPIRAAGNLIKRELDAFVPIVESPKKPLLSILGGAKVTDKIKLINNLLDKVDEMIITGAMVYTFMKVGFNAKIGNSRFDEEGAKIVPELLKKAQDKGVKLHLCKDYLCGNKFAEDAEVKVFSLEEGIPDGWMGLDAGPATVKDYAEAIGRANTIIWNGPCGVYEWEHFQKGTRDTLEACAAAKARGALVVIGGGDCGACAMKWGYAEKLSHISTGGGASLQLLEGGEMPGLSHLSDKSVLN</sequence>
<protein>
    <recommendedName>
        <fullName evidence="4 12">Phosphoglycerate kinase</fullName>
        <ecNumber evidence="4 12">2.7.2.3</ecNumber>
    </recommendedName>
</protein>
<evidence type="ECO:0000256" key="5">
    <source>
        <dbReference type="ARBA" id="ARBA00022679"/>
    </source>
</evidence>
<evidence type="ECO:0000256" key="3">
    <source>
        <dbReference type="ARBA" id="ARBA00008982"/>
    </source>
</evidence>
<keyword evidence="8 12" id="KW-0418">Kinase</keyword>
<proteinExistence type="inferred from homology"/>
<dbReference type="PIRSF" id="PIRSF000724">
    <property type="entry name" value="Pgk"/>
    <property type="match status" value="1"/>
</dbReference>
<dbReference type="PANTHER" id="PTHR11406:SF0">
    <property type="entry name" value="PHOSPHOGLYCERATE KINASE"/>
    <property type="match status" value="1"/>
</dbReference>
<dbReference type="InterPro" id="IPR036043">
    <property type="entry name" value="Phosphoglycerate_kinase_sf"/>
</dbReference>
<dbReference type="EC" id="2.7.2.3" evidence="4 12"/>
<evidence type="ECO:0000256" key="4">
    <source>
        <dbReference type="ARBA" id="ARBA00013061"/>
    </source>
</evidence>
<comment type="cofactor">
    <cofactor evidence="1">
        <name>Mg(2+)</name>
        <dbReference type="ChEBI" id="CHEBI:18420"/>
    </cofactor>
</comment>
<evidence type="ECO:0000256" key="7">
    <source>
        <dbReference type="ARBA" id="ARBA00022741"/>
    </source>
</evidence>
<reference evidence="14 15" key="1">
    <citation type="submission" date="2024-04" db="EMBL/GenBank/DDBJ databases">
        <title>Tritrichomonas musculus Genome.</title>
        <authorList>
            <person name="Alves-Ferreira E."/>
            <person name="Grigg M."/>
            <person name="Lorenzi H."/>
            <person name="Galac M."/>
        </authorList>
    </citation>
    <scope>NUCLEOTIDE SEQUENCE [LARGE SCALE GENOMIC DNA]</scope>
    <source>
        <strain evidence="14 15">EAF2021</strain>
    </source>
</reference>
<dbReference type="CDD" id="cd00318">
    <property type="entry name" value="Phosphoglycerate_kinase"/>
    <property type="match status" value="1"/>
</dbReference>
<evidence type="ECO:0000256" key="6">
    <source>
        <dbReference type="ARBA" id="ARBA00022723"/>
    </source>
</evidence>
<name>A0ABR2KVR2_9EUKA</name>
<evidence type="ECO:0000313" key="15">
    <source>
        <dbReference type="Proteomes" id="UP001470230"/>
    </source>
</evidence>
<dbReference type="GO" id="GO:0016301">
    <property type="term" value="F:kinase activity"/>
    <property type="evidence" value="ECO:0007669"/>
    <property type="project" value="UniProtKB-KW"/>
</dbReference>
<evidence type="ECO:0000256" key="9">
    <source>
        <dbReference type="ARBA" id="ARBA00022840"/>
    </source>
</evidence>
<evidence type="ECO:0000313" key="14">
    <source>
        <dbReference type="EMBL" id="KAK8894065.1"/>
    </source>
</evidence>
<comment type="subunit">
    <text evidence="13">Monomer.</text>
</comment>
<dbReference type="PRINTS" id="PR00477">
    <property type="entry name" value="PHGLYCKINASE"/>
</dbReference>
<gene>
    <name evidence="14" type="ORF">M9Y10_022497</name>
</gene>
<keyword evidence="15" id="KW-1185">Reference proteome</keyword>
<evidence type="ECO:0000256" key="8">
    <source>
        <dbReference type="ARBA" id="ARBA00022777"/>
    </source>
</evidence>
<evidence type="ECO:0000256" key="1">
    <source>
        <dbReference type="ARBA" id="ARBA00001946"/>
    </source>
</evidence>
<dbReference type="InterPro" id="IPR015911">
    <property type="entry name" value="Phosphoglycerate_kinase_CS"/>
</dbReference>
<keyword evidence="5 12" id="KW-0808">Transferase</keyword>
<keyword evidence="10" id="KW-0460">Magnesium</keyword>
<comment type="catalytic activity">
    <reaction evidence="12">
        <text>(2R)-3-phosphoglycerate + ATP = (2R)-3-phospho-glyceroyl phosphate + ADP</text>
        <dbReference type="Rhea" id="RHEA:14801"/>
        <dbReference type="ChEBI" id="CHEBI:30616"/>
        <dbReference type="ChEBI" id="CHEBI:57604"/>
        <dbReference type="ChEBI" id="CHEBI:58272"/>
        <dbReference type="ChEBI" id="CHEBI:456216"/>
        <dbReference type="EC" id="2.7.2.3"/>
    </reaction>
</comment>
<dbReference type="Proteomes" id="UP001470230">
    <property type="component" value="Unassembled WGS sequence"/>
</dbReference>
<accession>A0ABR2KVR2</accession>
<dbReference type="InterPro" id="IPR001576">
    <property type="entry name" value="Phosphoglycerate_kinase"/>
</dbReference>
<dbReference type="HAMAP" id="MF_00145">
    <property type="entry name" value="Phosphoglyc_kinase"/>
    <property type="match status" value="1"/>
</dbReference>
<organism evidence="14 15">
    <name type="scientific">Tritrichomonas musculus</name>
    <dbReference type="NCBI Taxonomy" id="1915356"/>
    <lineage>
        <taxon>Eukaryota</taxon>
        <taxon>Metamonada</taxon>
        <taxon>Parabasalia</taxon>
        <taxon>Tritrichomonadida</taxon>
        <taxon>Tritrichomonadidae</taxon>
        <taxon>Tritrichomonas</taxon>
    </lineage>
</organism>
<comment type="caution">
    <text evidence="14">The sequence shown here is derived from an EMBL/GenBank/DDBJ whole genome shotgun (WGS) entry which is preliminary data.</text>
</comment>
<evidence type="ECO:0000256" key="12">
    <source>
        <dbReference type="RuleBase" id="RU000532"/>
    </source>
</evidence>
<keyword evidence="6" id="KW-0479">Metal-binding</keyword>
<dbReference type="InterPro" id="IPR015824">
    <property type="entry name" value="Phosphoglycerate_kinase_N"/>
</dbReference>
<dbReference type="EMBL" id="JAPFFF010000003">
    <property type="protein sequence ID" value="KAK8894065.1"/>
    <property type="molecule type" value="Genomic_DNA"/>
</dbReference>
<dbReference type="Gene3D" id="3.40.50.1260">
    <property type="entry name" value="Phosphoglycerate kinase, N-terminal domain"/>
    <property type="match status" value="3"/>
</dbReference>
<dbReference type="Pfam" id="PF00162">
    <property type="entry name" value="PGK"/>
    <property type="match status" value="1"/>
</dbReference>
<comment type="pathway">
    <text evidence="2 12">Carbohydrate degradation; glycolysis; pyruvate from D-glyceraldehyde 3-phosphate: step 2/5.</text>
</comment>